<sequence length="83" mass="9290">MAAKKKTEKVAEKVVTEPKKVVEKVEKVADTEPKPAKKSKATPAPLTIEEVAQQQVEDTKRKLEEFYIRTNQKGALAQLRASK</sequence>
<gene>
    <name evidence="2" type="ORF">N1032_28080</name>
</gene>
<dbReference type="Proteomes" id="UP001165586">
    <property type="component" value="Unassembled WGS sequence"/>
</dbReference>
<evidence type="ECO:0000313" key="3">
    <source>
        <dbReference type="Proteomes" id="UP001165586"/>
    </source>
</evidence>
<proteinExistence type="predicted"/>
<keyword evidence="3" id="KW-1185">Reference proteome</keyword>
<dbReference type="RefSeq" id="WP_259544034.1">
    <property type="nucleotide sequence ID" value="NZ_JANLCJ010000856.1"/>
</dbReference>
<evidence type="ECO:0000313" key="2">
    <source>
        <dbReference type="EMBL" id="MCS5737596.1"/>
    </source>
</evidence>
<comment type="caution">
    <text evidence="2">The sequence shown here is derived from an EMBL/GenBank/DDBJ whole genome shotgun (WGS) entry which is preliminary data.</text>
</comment>
<organism evidence="2 3">
    <name type="scientific">Herbiconiux daphne</name>
    <dbReference type="NCBI Taxonomy" id="2970914"/>
    <lineage>
        <taxon>Bacteria</taxon>
        <taxon>Bacillati</taxon>
        <taxon>Actinomycetota</taxon>
        <taxon>Actinomycetes</taxon>
        <taxon>Micrococcales</taxon>
        <taxon>Microbacteriaceae</taxon>
        <taxon>Herbiconiux</taxon>
    </lineage>
</organism>
<name>A0ABT2HCC6_9MICO</name>
<feature type="region of interest" description="Disordered" evidence="1">
    <location>
        <begin position="26"/>
        <end position="45"/>
    </location>
</feature>
<evidence type="ECO:0000256" key="1">
    <source>
        <dbReference type="SAM" id="MobiDB-lite"/>
    </source>
</evidence>
<protein>
    <submittedName>
        <fullName evidence="2">Uncharacterized protein</fullName>
    </submittedName>
</protein>
<dbReference type="EMBL" id="JANLCJ010000856">
    <property type="protein sequence ID" value="MCS5737596.1"/>
    <property type="molecule type" value="Genomic_DNA"/>
</dbReference>
<feature type="compositionally biased region" description="Basic and acidic residues" evidence="1">
    <location>
        <begin position="26"/>
        <end position="35"/>
    </location>
</feature>
<accession>A0ABT2HCC6</accession>
<reference evidence="2" key="1">
    <citation type="submission" date="2022-08" db="EMBL/GenBank/DDBJ databases">
        <authorList>
            <person name="Deng Y."/>
            <person name="Han X.-F."/>
            <person name="Zhang Y.-Q."/>
        </authorList>
    </citation>
    <scope>NUCLEOTIDE SEQUENCE</scope>
    <source>
        <strain evidence="2">CPCC 203386</strain>
    </source>
</reference>